<reference evidence="5" key="1">
    <citation type="submission" date="2025-04" db="UniProtKB">
        <authorList>
            <consortium name="RefSeq"/>
        </authorList>
    </citation>
    <scope>IDENTIFICATION</scope>
    <source>
        <tissue evidence="5">Whole insect</tissue>
    </source>
</reference>
<feature type="transmembrane region" description="Helical" evidence="1">
    <location>
        <begin position="287"/>
        <end position="305"/>
    </location>
</feature>
<keyword evidence="4" id="KW-1185">Reference proteome</keyword>
<keyword evidence="1" id="KW-0812">Transmembrane</keyword>
<proteinExistence type="predicted"/>
<evidence type="ECO:0000256" key="2">
    <source>
        <dbReference type="SAM" id="SignalP"/>
    </source>
</evidence>
<dbReference type="KEGG" id="dvv:114338491"/>
<dbReference type="AlphaFoldDB" id="A0A6P7GM81"/>
<dbReference type="InterPro" id="IPR009832">
    <property type="entry name" value="DUF1397"/>
</dbReference>
<dbReference type="InParanoid" id="A0A6P7GM81"/>
<dbReference type="OrthoDB" id="6778836at2759"/>
<keyword evidence="1" id="KW-0472">Membrane</keyword>
<organism evidence="5">
    <name type="scientific">Diabrotica virgifera virgifera</name>
    <name type="common">western corn rootworm</name>
    <dbReference type="NCBI Taxonomy" id="50390"/>
    <lineage>
        <taxon>Eukaryota</taxon>
        <taxon>Metazoa</taxon>
        <taxon>Ecdysozoa</taxon>
        <taxon>Arthropoda</taxon>
        <taxon>Hexapoda</taxon>
        <taxon>Insecta</taxon>
        <taxon>Pterygota</taxon>
        <taxon>Neoptera</taxon>
        <taxon>Endopterygota</taxon>
        <taxon>Coleoptera</taxon>
        <taxon>Polyphaga</taxon>
        <taxon>Cucujiformia</taxon>
        <taxon>Chrysomeloidea</taxon>
        <taxon>Chrysomelidae</taxon>
        <taxon>Galerucinae</taxon>
        <taxon>Diabroticina</taxon>
        <taxon>Diabroticites</taxon>
        <taxon>Diabrotica</taxon>
    </lineage>
</organism>
<evidence type="ECO:0000313" key="5">
    <source>
        <dbReference type="RefSeq" id="XP_028144890.1"/>
    </source>
</evidence>
<name>A0A6P7GM81_DIAVI</name>
<gene>
    <name evidence="5" type="primary">LOC114338491</name>
</gene>
<dbReference type="Pfam" id="PF07165">
    <property type="entry name" value="DUF1397"/>
    <property type="match status" value="1"/>
</dbReference>
<evidence type="ECO:0000313" key="3">
    <source>
        <dbReference type="EnsemblMetazoa" id="XP_028144890.1"/>
    </source>
</evidence>
<evidence type="ECO:0000313" key="4">
    <source>
        <dbReference type="Proteomes" id="UP001652700"/>
    </source>
</evidence>
<dbReference type="PANTHER" id="PTHR20997">
    <property type="entry name" value="EG:BACR42I17.2 PROTEIN-RELATED"/>
    <property type="match status" value="1"/>
</dbReference>
<keyword evidence="1" id="KW-1133">Transmembrane helix</keyword>
<dbReference type="RefSeq" id="XP_028144890.1">
    <property type="nucleotide sequence ID" value="XM_028289089.1"/>
</dbReference>
<dbReference type="PANTHER" id="PTHR20997:SF2">
    <property type="entry name" value="EG:BACR42I17.2 PROTEIN-RELATED"/>
    <property type="match status" value="1"/>
</dbReference>
<keyword evidence="2" id="KW-0732">Signal</keyword>
<evidence type="ECO:0000256" key="1">
    <source>
        <dbReference type="SAM" id="Phobius"/>
    </source>
</evidence>
<dbReference type="GeneID" id="114338491"/>
<reference evidence="3" key="2">
    <citation type="submission" date="2025-05" db="UniProtKB">
        <authorList>
            <consortium name="EnsemblMetazoa"/>
        </authorList>
    </citation>
    <scope>IDENTIFICATION</scope>
</reference>
<dbReference type="EnsemblMetazoa" id="XM_028289089.2">
    <property type="protein sequence ID" value="XP_028144890.1"/>
    <property type="gene ID" value="LOC114338491"/>
</dbReference>
<dbReference type="Proteomes" id="UP001652700">
    <property type="component" value="Unplaced"/>
</dbReference>
<protein>
    <submittedName>
        <fullName evidence="5">Uncharacterized protein LOC114338491</fullName>
    </submittedName>
</protein>
<sequence>MKLLGKVLVLLLIGCSFTQNFIEPLEPVDIQKFHIDPIDTIDRGFGNSSTGVIGVLLNASEYGKSIKSFYQYISSSLIDMCRDPRYPGLRLKIFAIHKEVFNEADTCINSILYDVELTEREFYRAVSIGSLQTFLKKLCKAWPTIYDCIKPVVSYYKRCLTRDQKLSVDEGLAFLNEENIFFCGNNTHRLLKLVNIESTQCFTLVSKDLQKCQTTIVNKLVQLTKQSRNAMGSMTFEEEYEFCSALHDQRKCTSSILATCNSTDPSNIMDDYMALIQHIFCSSASRLSWFGFVNLLLFVGIYLYSKMF</sequence>
<feature type="chain" id="PRO_5027818429" evidence="2">
    <location>
        <begin position="19"/>
        <end position="308"/>
    </location>
</feature>
<accession>A0A6P7GM81</accession>
<feature type="signal peptide" evidence="2">
    <location>
        <begin position="1"/>
        <end position="18"/>
    </location>
</feature>